<organism evidence="1 2">
    <name type="scientific">Streptomyces finlayi</name>
    <dbReference type="NCBI Taxonomy" id="67296"/>
    <lineage>
        <taxon>Bacteria</taxon>
        <taxon>Bacillati</taxon>
        <taxon>Actinomycetota</taxon>
        <taxon>Actinomycetes</taxon>
        <taxon>Kitasatosporales</taxon>
        <taxon>Streptomycetaceae</taxon>
        <taxon>Streptomyces</taxon>
    </lineage>
</organism>
<gene>
    <name evidence="1" type="ORF">GCM10010334_63310</name>
</gene>
<comment type="caution">
    <text evidence="1">The sequence shown here is derived from an EMBL/GenBank/DDBJ whole genome shotgun (WGS) entry which is preliminary data.</text>
</comment>
<dbReference type="EMBL" id="BMVC01000015">
    <property type="protein sequence ID" value="GHD09213.1"/>
    <property type="molecule type" value="Genomic_DNA"/>
</dbReference>
<name>A0A918X3Q0_9ACTN</name>
<proteinExistence type="predicted"/>
<reference evidence="1" key="1">
    <citation type="journal article" date="2014" name="Int. J. Syst. Evol. Microbiol.">
        <title>Complete genome sequence of Corynebacterium casei LMG S-19264T (=DSM 44701T), isolated from a smear-ripened cheese.</title>
        <authorList>
            <consortium name="US DOE Joint Genome Institute (JGI-PGF)"/>
            <person name="Walter F."/>
            <person name="Albersmeier A."/>
            <person name="Kalinowski J."/>
            <person name="Ruckert C."/>
        </authorList>
    </citation>
    <scope>NUCLEOTIDE SEQUENCE</scope>
    <source>
        <strain evidence="1">JCM 4637</strain>
    </source>
</reference>
<accession>A0A918X3Q0</accession>
<evidence type="ECO:0000313" key="1">
    <source>
        <dbReference type="EMBL" id="GHD09213.1"/>
    </source>
</evidence>
<dbReference type="AlphaFoldDB" id="A0A918X3Q0"/>
<sequence length="61" mass="6072">MFRYAFLAAPSAVADAPKAAVNAHFADFADFTDFAAEAAVPAAFPAAVVTAAAAPVDGARS</sequence>
<reference evidence="1" key="2">
    <citation type="submission" date="2020-09" db="EMBL/GenBank/DDBJ databases">
        <authorList>
            <person name="Sun Q."/>
            <person name="Ohkuma M."/>
        </authorList>
    </citation>
    <scope>NUCLEOTIDE SEQUENCE</scope>
    <source>
        <strain evidence="1">JCM 4637</strain>
    </source>
</reference>
<protein>
    <submittedName>
        <fullName evidence="1">Uncharacterized protein</fullName>
    </submittedName>
</protein>
<dbReference type="Proteomes" id="UP000638353">
    <property type="component" value="Unassembled WGS sequence"/>
</dbReference>
<dbReference type="RefSeq" id="WP_229898351.1">
    <property type="nucleotide sequence ID" value="NZ_BMVC01000015.1"/>
</dbReference>
<evidence type="ECO:0000313" key="2">
    <source>
        <dbReference type="Proteomes" id="UP000638353"/>
    </source>
</evidence>